<dbReference type="Proteomes" id="UP000241818">
    <property type="component" value="Unassembled WGS sequence"/>
</dbReference>
<dbReference type="SUPFAM" id="SSF56112">
    <property type="entry name" value="Protein kinase-like (PK-like)"/>
    <property type="match status" value="1"/>
</dbReference>
<dbReference type="GeneID" id="36573904"/>
<dbReference type="RefSeq" id="XP_024720621.1">
    <property type="nucleotide sequence ID" value="XM_024865823.1"/>
</dbReference>
<evidence type="ECO:0000313" key="2">
    <source>
        <dbReference type="Proteomes" id="UP000241818"/>
    </source>
</evidence>
<reference evidence="1 2" key="1">
    <citation type="journal article" date="2018" name="New Phytol.">
        <title>Comparative genomics and transcriptomics depict ericoid mycorrhizal fungi as versatile saprotrophs and plant mutualists.</title>
        <authorList>
            <person name="Martino E."/>
            <person name="Morin E."/>
            <person name="Grelet G.A."/>
            <person name="Kuo A."/>
            <person name="Kohler A."/>
            <person name="Daghino S."/>
            <person name="Barry K.W."/>
            <person name="Cichocki N."/>
            <person name="Clum A."/>
            <person name="Dockter R.B."/>
            <person name="Hainaut M."/>
            <person name="Kuo R.C."/>
            <person name="LaButti K."/>
            <person name="Lindahl B.D."/>
            <person name="Lindquist E.A."/>
            <person name="Lipzen A."/>
            <person name="Khouja H.R."/>
            <person name="Magnuson J."/>
            <person name="Murat C."/>
            <person name="Ohm R.A."/>
            <person name="Singer S.W."/>
            <person name="Spatafora J.W."/>
            <person name="Wang M."/>
            <person name="Veneault-Fourrey C."/>
            <person name="Henrissat B."/>
            <person name="Grigoriev I.V."/>
            <person name="Martin F.M."/>
            <person name="Perotto S."/>
        </authorList>
    </citation>
    <scope>NUCLEOTIDE SEQUENCE [LARGE SCALE GENOMIC DNA]</scope>
    <source>
        <strain evidence="1 2">ATCC 22711</strain>
    </source>
</reference>
<dbReference type="InParanoid" id="A0A2T3B159"/>
<organism evidence="1 2">
    <name type="scientific">Amorphotheca resinae ATCC 22711</name>
    <dbReference type="NCBI Taxonomy" id="857342"/>
    <lineage>
        <taxon>Eukaryota</taxon>
        <taxon>Fungi</taxon>
        <taxon>Dikarya</taxon>
        <taxon>Ascomycota</taxon>
        <taxon>Pezizomycotina</taxon>
        <taxon>Leotiomycetes</taxon>
        <taxon>Helotiales</taxon>
        <taxon>Amorphothecaceae</taxon>
        <taxon>Amorphotheca</taxon>
    </lineage>
</organism>
<dbReference type="STRING" id="857342.A0A2T3B159"/>
<gene>
    <name evidence="1" type="ORF">M430DRAFT_28817</name>
</gene>
<evidence type="ECO:0000313" key="1">
    <source>
        <dbReference type="EMBL" id="PSS17113.1"/>
    </source>
</evidence>
<keyword evidence="2" id="KW-1185">Reference proteome</keyword>
<protein>
    <recommendedName>
        <fullName evidence="3">Protein kinase domain-containing protein</fullName>
    </recommendedName>
</protein>
<accession>A0A2T3B159</accession>
<name>A0A2T3B159_AMORE</name>
<dbReference type="EMBL" id="KZ679012">
    <property type="protein sequence ID" value="PSS17113.1"/>
    <property type="molecule type" value="Genomic_DNA"/>
</dbReference>
<dbReference type="AlphaFoldDB" id="A0A2T3B159"/>
<proteinExistence type="predicted"/>
<evidence type="ECO:0008006" key="3">
    <source>
        <dbReference type="Google" id="ProtNLM"/>
    </source>
</evidence>
<dbReference type="InterPro" id="IPR011009">
    <property type="entry name" value="Kinase-like_dom_sf"/>
</dbReference>
<sequence>MSSPSTQVIPSLSPYYVGNILRLLRLNTEPARLRESRGFSDSINVKILKVIEPITLSVVLQVALLSHDLSDGNEPLIAILKLYDRRFAAGLRAGDYRYKAIQPWDPAHDDAFVALAQSDEASDYSGKDKDGNPIFPGEDWTVAQKEVFLYHQCLELYKAEVEAYHTLKPLQGMDIPELYANVCCLEGESTAAPAVSYLQVSGILLEFIPGFALRDIATHAPEEDWQVICDDAIATIHKIDDLGVLNHDVRIDNVLVRRLSNEETKRDIYKAVFIDFALSEVRGEMSAEDWTVKKCRQDEEGAIGYVMQARLKKRVGSRKKHTEVFPFTYQATGRYRHSEDGYKGPLGFFVRSD</sequence>
<dbReference type="OrthoDB" id="5134445at2759"/>